<dbReference type="GO" id="GO:0015661">
    <property type="term" value="F:L-lysine efflux transmembrane transporter activity"/>
    <property type="evidence" value="ECO:0007669"/>
    <property type="project" value="InterPro"/>
</dbReference>
<reference evidence="2" key="1">
    <citation type="journal article" date="2020" name="mSystems">
        <title>Genome- and Community-Level Interaction Insights into Carbon Utilization and Element Cycling Functions of Hydrothermarchaeota in Hydrothermal Sediment.</title>
        <authorList>
            <person name="Zhou Z."/>
            <person name="Liu Y."/>
            <person name="Xu W."/>
            <person name="Pan J."/>
            <person name="Luo Z.H."/>
            <person name="Li M."/>
        </authorList>
    </citation>
    <scope>NUCLEOTIDE SEQUENCE [LARGE SCALE GENOMIC DNA]</scope>
    <source>
        <strain evidence="2">HyVt-151</strain>
    </source>
</reference>
<dbReference type="InterPro" id="IPR005642">
    <property type="entry name" value="LysO"/>
</dbReference>
<dbReference type="GO" id="GO:0005886">
    <property type="term" value="C:plasma membrane"/>
    <property type="evidence" value="ECO:0007669"/>
    <property type="project" value="TreeGrafter"/>
</dbReference>
<keyword evidence="1" id="KW-0812">Transmembrane</keyword>
<feature type="non-terminal residue" evidence="2">
    <location>
        <position position="103"/>
    </location>
</feature>
<keyword evidence="1" id="KW-0472">Membrane</keyword>
<dbReference type="EMBL" id="DQYG01000157">
    <property type="protein sequence ID" value="HDD31705.1"/>
    <property type="molecule type" value="Genomic_DNA"/>
</dbReference>
<dbReference type="Pfam" id="PF03956">
    <property type="entry name" value="Lys_export"/>
    <property type="match status" value="1"/>
</dbReference>
<feature type="transmembrane region" description="Helical" evidence="1">
    <location>
        <begin position="28"/>
        <end position="45"/>
    </location>
</feature>
<dbReference type="AlphaFoldDB" id="A0A7C0Y6W1"/>
<protein>
    <submittedName>
        <fullName evidence="2">DUF340 domain-containing protein</fullName>
    </submittedName>
</protein>
<accession>A0A7C0Y6W1</accession>
<name>A0A7C0Y6W1_THELI</name>
<comment type="caution">
    <text evidence="2">The sequence shown here is derived from an EMBL/GenBank/DDBJ whole genome shotgun (WGS) entry which is preliminary data.</text>
</comment>
<dbReference type="PANTHER" id="PTHR35804">
    <property type="entry name" value="LYSINE EXPORTER LYSO"/>
    <property type="match status" value="1"/>
</dbReference>
<sequence length="103" mass="11167">MSFLYLVVSSLLLGMLVGKYTTLDFGNLYEFMLYLLIFTIGIDIGKSKGLREELKKLGKLSLLLPASTVVGSLAGGFLASLLLKVPLKWGLAISAGFGWYSLT</sequence>
<organism evidence="2">
    <name type="scientific">Thermococcus litoralis</name>
    <dbReference type="NCBI Taxonomy" id="2265"/>
    <lineage>
        <taxon>Archaea</taxon>
        <taxon>Methanobacteriati</taxon>
        <taxon>Methanobacteriota</taxon>
        <taxon>Thermococci</taxon>
        <taxon>Thermococcales</taxon>
        <taxon>Thermococcaceae</taxon>
        <taxon>Thermococcus</taxon>
    </lineage>
</organism>
<evidence type="ECO:0000313" key="2">
    <source>
        <dbReference type="EMBL" id="HDD31705.1"/>
    </source>
</evidence>
<keyword evidence="1" id="KW-1133">Transmembrane helix</keyword>
<feature type="transmembrane region" description="Helical" evidence="1">
    <location>
        <begin position="57"/>
        <end position="79"/>
    </location>
</feature>
<evidence type="ECO:0000256" key="1">
    <source>
        <dbReference type="SAM" id="Phobius"/>
    </source>
</evidence>
<proteinExistence type="predicted"/>
<dbReference type="PANTHER" id="PTHR35804:SF1">
    <property type="entry name" value="LYSINE EXPORTER LYSO"/>
    <property type="match status" value="1"/>
</dbReference>
<dbReference type="Proteomes" id="UP000886210">
    <property type="component" value="Unassembled WGS sequence"/>
</dbReference>
<gene>
    <name evidence="2" type="ORF">ENF72_03685</name>
</gene>